<evidence type="ECO:0008006" key="3">
    <source>
        <dbReference type="Google" id="ProtNLM"/>
    </source>
</evidence>
<organism evidence="1 2">
    <name type="scientific">Sneathiella chinensis</name>
    <dbReference type="NCBI Taxonomy" id="349750"/>
    <lineage>
        <taxon>Bacteria</taxon>
        <taxon>Pseudomonadati</taxon>
        <taxon>Pseudomonadota</taxon>
        <taxon>Alphaproteobacteria</taxon>
        <taxon>Sneathiellales</taxon>
        <taxon>Sneathiellaceae</taxon>
        <taxon>Sneathiella</taxon>
    </lineage>
</organism>
<dbReference type="PANTHER" id="PTHR47017:SF1">
    <property type="entry name" value="ACYL-COA"/>
    <property type="match status" value="1"/>
</dbReference>
<dbReference type="RefSeq" id="WP_169561740.1">
    <property type="nucleotide sequence ID" value="NZ_BSNF01000008.1"/>
</dbReference>
<sequence length="383" mass="43551">MTVSYTLSTLNAISELDEQDWNGCLSDDHPFVSHAFLKALEESGSATAETGWMPYHLVLRRDADQSVAGVAPLYVKGHSQGEYVFDHSWAHAYERAGGRYYPKLQLSVPFSPVTGPRFLVPKGPDEAERKALLASGAKQIAIKLGLSSVHATFLREEDLAAARELGYLIRTGEQFHWVNEGYENFDDFLTALSSRKRKAIRKERREANEQGLEFETLSGDQITPLHWDAFFSFYMDTGSRKWGTPYLTRAFFDQIGETLGDQIVLFMVKNAGRYIAGALNFQSRDCLYGRYWGCTEDHKFLHFETCYYRAIDYAIAHGINRVEAGAQGPHKLARGYLPTRTFSAHWMQDPGFHDAVAEFLKAETRDMDAEIQYMNRFTPFKKT</sequence>
<accession>A0ABQ5U8F8</accession>
<dbReference type="EMBL" id="BSNF01000008">
    <property type="protein sequence ID" value="GLQ07686.1"/>
    <property type="molecule type" value="Genomic_DNA"/>
</dbReference>
<keyword evidence="2" id="KW-1185">Reference proteome</keyword>
<dbReference type="InterPro" id="IPR007434">
    <property type="entry name" value="FemAB-like"/>
</dbReference>
<dbReference type="Gene3D" id="3.40.630.30">
    <property type="match status" value="1"/>
</dbReference>
<dbReference type="Pfam" id="PF04339">
    <property type="entry name" value="FemAB_like"/>
    <property type="match status" value="1"/>
</dbReference>
<name>A0ABQ5U8F8_9PROT</name>
<dbReference type="PANTHER" id="PTHR47017">
    <property type="entry name" value="ACYL-COA"/>
    <property type="match status" value="1"/>
</dbReference>
<gene>
    <name evidence="1" type="ORF">GCM10007924_29070</name>
</gene>
<protein>
    <recommendedName>
        <fullName evidence="3">GNAT family N-acetyltransferase</fullName>
    </recommendedName>
</protein>
<evidence type="ECO:0000313" key="2">
    <source>
        <dbReference type="Proteomes" id="UP001161409"/>
    </source>
</evidence>
<reference evidence="1" key="1">
    <citation type="journal article" date="2014" name="Int. J. Syst. Evol. Microbiol.">
        <title>Complete genome of a new Firmicutes species belonging to the dominant human colonic microbiota ('Ruminococcus bicirculans') reveals two chromosomes and a selective capacity to utilize plant glucans.</title>
        <authorList>
            <consortium name="NISC Comparative Sequencing Program"/>
            <person name="Wegmann U."/>
            <person name="Louis P."/>
            <person name="Goesmann A."/>
            <person name="Henrissat B."/>
            <person name="Duncan S.H."/>
            <person name="Flint H.J."/>
        </authorList>
    </citation>
    <scope>NUCLEOTIDE SEQUENCE</scope>
    <source>
        <strain evidence="1">NBRC 103408</strain>
    </source>
</reference>
<reference evidence="1" key="2">
    <citation type="submission" date="2023-01" db="EMBL/GenBank/DDBJ databases">
        <title>Draft genome sequence of Sneathiella chinensis strain NBRC 103408.</title>
        <authorList>
            <person name="Sun Q."/>
            <person name="Mori K."/>
        </authorList>
    </citation>
    <scope>NUCLEOTIDE SEQUENCE</scope>
    <source>
        <strain evidence="1">NBRC 103408</strain>
    </source>
</reference>
<comment type="caution">
    <text evidence="1">The sequence shown here is derived from an EMBL/GenBank/DDBJ whole genome shotgun (WGS) entry which is preliminary data.</text>
</comment>
<dbReference type="Proteomes" id="UP001161409">
    <property type="component" value="Unassembled WGS sequence"/>
</dbReference>
<proteinExistence type="predicted"/>
<dbReference type="InterPro" id="IPR016181">
    <property type="entry name" value="Acyl_CoA_acyltransferase"/>
</dbReference>
<evidence type="ECO:0000313" key="1">
    <source>
        <dbReference type="EMBL" id="GLQ07686.1"/>
    </source>
</evidence>
<dbReference type="SUPFAM" id="SSF55729">
    <property type="entry name" value="Acyl-CoA N-acyltransferases (Nat)"/>
    <property type="match status" value="1"/>
</dbReference>